<dbReference type="SUPFAM" id="SSF88659">
    <property type="entry name" value="Sigma3 and sigma4 domains of RNA polymerase sigma factors"/>
    <property type="match status" value="1"/>
</dbReference>
<evidence type="ECO:0000259" key="7">
    <source>
        <dbReference type="Pfam" id="PF08281"/>
    </source>
</evidence>
<accession>A0A4R9A010</accession>
<evidence type="ECO:0000313" key="9">
    <source>
        <dbReference type="Proteomes" id="UP000297447"/>
    </source>
</evidence>
<proteinExistence type="inferred from homology"/>
<dbReference type="Pfam" id="PF08281">
    <property type="entry name" value="Sigma70_r4_2"/>
    <property type="match status" value="1"/>
</dbReference>
<dbReference type="Gene3D" id="1.10.1740.10">
    <property type="match status" value="1"/>
</dbReference>
<dbReference type="InterPro" id="IPR014284">
    <property type="entry name" value="RNA_pol_sigma-70_dom"/>
</dbReference>
<keyword evidence="4" id="KW-0238">DNA-binding</keyword>
<dbReference type="InterPro" id="IPR007627">
    <property type="entry name" value="RNA_pol_sigma70_r2"/>
</dbReference>
<keyword evidence="3" id="KW-0731">Sigma factor</keyword>
<feature type="domain" description="RNA polymerase sigma factor 70 region 4 type 2" evidence="7">
    <location>
        <begin position="128"/>
        <end position="179"/>
    </location>
</feature>
<dbReference type="Proteomes" id="UP000297447">
    <property type="component" value="Unassembled WGS sequence"/>
</dbReference>
<comment type="similarity">
    <text evidence="1">Belongs to the sigma-70 factor family. ECF subfamily.</text>
</comment>
<keyword evidence="5" id="KW-0804">Transcription</keyword>
<evidence type="ECO:0000256" key="2">
    <source>
        <dbReference type="ARBA" id="ARBA00023015"/>
    </source>
</evidence>
<reference evidence="8 9" key="1">
    <citation type="submission" date="2019-03" db="EMBL/GenBank/DDBJ databases">
        <title>Genomics of glacier-inhabiting Cryobacterium strains.</title>
        <authorList>
            <person name="Liu Q."/>
            <person name="Xin Y.-H."/>
        </authorList>
    </citation>
    <scope>NUCLEOTIDE SEQUENCE [LARGE SCALE GENOMIC DNA]</scope>
    <source>
        <strain evidence="8 9">Hh14</strain>
    </source>
</reference>
<evidence type="ECO:0000256" key="4">
    <source>
        <dbReference type="ARBA" id="ARBA00023125"/>
    </source>
</evidence>
<dbReference type="GO" id="GO:0006352">
    <property type="term" value="P:DNA-templated transcription initiation"/>
    <property type="evidence" value="ECO:0007669"/>
    <property type="project" value="InterPro"/>
</dbReference>
<dbReference type="InterPro" id="IPR013325">
    <property type="entry name" value="RNA_pol_sigma_r2"/>
</dbReference>
<evidence type="ECO:0000259" key="6">
    <source>
        <dbReference type="Pfam" id="PF04542"/>
    </source>
</evidence>
<dbReference type="Gene3D" id="1.10.10.10">
    <property type="entry name" value="Winged helix-like DNA-binding domain superfamily/Winged helix DNA-binding domain"/>
    <property type="match status" value="1"/>
</dbReference>
<organism evidence="8 9">
    <name type="scientific">Cryobacterium frigoriphilum</name>
    <dbReference type="NCBI Taxonomy" id="1259150"/>
    <lineage>
        <taxon>Bacteria</taxon>
        <taxon>Bacillati</taxon>
        <taxon>Actinomycetota</taxon>
        <taxon>Actinomycetes</taxon>
        <taxon>Micrococcales</taxon>
        <taxon>Microbacteriaceae</taxon>
        <taxon>Cryobacterium</taxon>
    </lineage>
</organism>
<keyword evidence="9" id="KW-1185">Reference proteome</keyword>
<sequence length="191" mass="21543">MRHTKRAGPTGSDRARLQAIQRGDRAAFGTLYEEYVRDVYHYALRMLRDTAGAEDITQDVFILAWTKRAEIRVVDVSLLPWLLAATRNLSLNRLKRKSYSATLDGSTEMIDPRPGPEDVLLDRQLGASIATAVARLSESDQKLYRLCLVDELSYRDAAHQLETTAGAVRNRLTRLRRTLRISLASQNEGLS</sequence>
<name>A0A4R9A010_9MICO</name>
<dbReference type="SUPFAM" id="SSF88946">
    <property type="entry name" value="Sigma2 domain of RNA polymerase sigma factors"/>
    <property type="match status" value="1"/>
</dbReference>
<comment type="caution">
    <text evidence="8">The sequence shown here is derived from an EMBL/GenBank/DDBJ whole genome shotgun (WGS) entry which is preliminary data.</text>
</comment>
<dbReference type="RefSeq" id="WP_134519616.1">
    <property type="nucleotide sequence ID" value="NZ_SOHE01000048.1"/>
</dbReference>
<dbReference type="OrthoDB" id="5243766at2"/>
<dbReference type="InterPro" id="IPR036388">
    <property type="entry name" value="WH-like_DNA-bd_sf"/>
</dbReference>
<dbReference type="AlphaFoldDB" id="A0A4R9A010"/>
<evidence type="ECO:0000256" key="1">
    <source>
        <dbReference type="ARBA" id="ARBA00010641"/>
    </source>
</evidence>
<evidence type="ECO:0000313" key="8">
    <source>
        <dbReference type="EMBL" id="TFD49597.1"/>
    </source>
</evidence>
<dbReference type="EMBL" id="SOHE01000048">
    <property type="protein sequence ID" value="TFD49597.1"/>
    <property type="molecule type" value="Genomic_DNA"/>
</dbReference>
<feature type="domain" description="RNA polymerase sigma-70 region 2" evidence="6">
    <location>
        <begin position="31"/>
        <end position="98"/>
    </location>
</feature>
<gene>
    <name evidence="8" type="ORF">E3T55_10990</name>
</gene>
<dbReference type="InterPro" id="IPR013324">
    <property type="entry name" value="RNA_pol_sigma_r3/r4-like"/>
</dbReference>
<dbReference type="Pfam" id="PF04542">
    <property type="entry name" value="Sigma70_r2"/>
    <property type="match status" value="1"/>
</dbReference>
<dbReference type="NCBIfam" id="TIGR02937">
    <property type="entry name" value="sigma70-ECF"/>
    <property type="match status" value="1"/>
</dbReference>
<dbReference type="PANTHER" id="PTHR43133:SF8">
    <property type="entry name" value="RNA POLYMERASE SIGMA FACTOR HI_1459-RELATED"/>
    <property type="match status" value="1"/>
</dbReference>
<evidence type="ECO:0000256" key="5">
    <source>
        <dbReference type="ARBA" id="ARBA00023163"/>
    </source>
</evidence>
<dbReference type="InterPro" id="IPR039425">
    <property type="entry name" value="RNA_pol_sigma-70-like"/>
</dbReference>
<dbReference type="GO" id="GO:0016987">
    <property type="term" value="F:sigma factor activity"/>
    <property type="evidence" value="ECO:0007669"/>
    <property type="project" value="UniProtKB-KW"/>
</dbReference>
<dbReference type="GO" id="GO:0003677">
    <property type="term" value="F:DNA binding"/>
    <property type="evidence" value="ECO:0007669"/>
    <property type="project" value="UniProtKB-KW"/>
</dbReference>
<evidence type="ECO:0000256" key="3">
    <source>
        <dbReference type="ARBA" id="ARBA00023082"/>
    </source>
</evidence>
<dbReference type="InterPro" id="IPR013249">
    <property type="entry name" value="RNA_pol_sigma70_r4_t2"/>
</dbReference>
<dbReference type="PANTHER" id="PTHR43133">
    <property type="entry name" value="RNA POLYMERASE ECF-TYPE SIGMA FACTO"/>
    <property type="match status" value="1"/>
</dbReference>
<keyword evidence="2" id="KW-0805">Transcription regulation</keyword>
<protein>
    <submittedName>
        <fullName evidence="8">Sigma-70 family RNA polymerase sigma factor</fullName>
    </submittedName>
</protein>